<dbReference type="Gramene" id="AET4Gv20359600.15">
    <property type="protein sequence ID" value="AET4Gv20359600.15"/>
    <property type="gene ID" value="AET4Gv20359600"/>
</dbReference>
<keyword evidence="3" id="KW-1185">Reference proteome</keyword>
<reference evidence="3" key="1">
    <citation type="journal article" date="2014" name="Science">
        <title>Ancient hybridizations among the ancestral genomes of bread wheat.</title>
        <authorList>
            <consortium name="International Wheat Genome Sequencing Consortium,"/>
            <person name="Marcussen T."/>
            <person name="Sandve S.R."/>
            <person name="Heier L."/>
            <person name="Spannagl M."/>
            <person name="Pfeifer M."/>
            <person name="Jakobsen K.S."/>
            <person name="Wulff B.B."/>
            <person name="Steuernagel B."/>
            <person name="Mayer K.F."/>
            <person name="Olsen O.A."/>
        </authorList>
    </citation>
    <scope>NUCLEOTIDE SEQUENCE [LARGE SCALE GENOMIC DNA]</scope>
    <source>
        <strain evidence="3">cv. AL8/78</strain>
    </source>
</reference>
<sequence>MRMRREQNVTRTRNSKRLDTKTSNSTHDATQNSTMQKRSGNSKKAQTVWDTDELI</sequence>
<feature type="compositionally biased region" description="Polar residues" evidence="1">
    <location>
        <begin position="21"/>
        <end position="49"/>
    </location>
</feature>
<organism evidence="2 3">
    <name type="scientific">Aegilops tauschii subsp. strangulata</name>
    <name type="common">Goatgrass</name>
    <dbReference type="NCBI Taxonomy" id="200361"/>
    <lineage>
        <taxon>Eukaryota</taxon>
        <taxon>Viridiplantae</taxon>
        <taxon>Streptophyta</taxon>
        <taxon>Embryophyta</taxon>
        <taxon>Tracheophyta</taxon>
        <taxon>Spermatophyta</taxon>
        <taxon>Magnoliopsida</taxon>
        <taxon>Liliopsida</taxon>
        <taxon>Poales</taxon>
        <taxon>Poaceae</taxon>
        <taxon>BOP clade</taxon>
        <taxon>Pooideae</taxon>
        <taxon>Triticodae</taxon>
        <taxon>Triticeae</taxon>
        <taxon>Triticinae</taxon>
        <taxon>Aegilops</taxon>
    </lineage>
</organism>
<accession>A0A453HYI6</accession>
<evidence type="ECO:0000313" key="2">
    <source>
        <dbReference type="EnsemblPlants" id="AET4Gv20359600.15"/>
    </source>
</evidence>
<reference evidence="2" key="4">
    <citation type="submission" date="2019-03" db="UniProtKB">
        <authorList>
            <consortium name="EnsemblPlants"/>
        </authorList>
    </citation>
    <scope>IDENTIFICATION</scope>
</reference>
<evidence type="ECO:0000313" key="3">
    <source>
        <dbReference type="Proteomes" id="UP000015105"/>
    </source>
</evidence>
<name>A0A453HYI6_AEGTS</name>
<reference evidence="2" key="5">
    <citation type="journal article" date="2021" name="G3 (Bethesda)">
        <title>Aegilops tauschii genome assembly Aet v5.0 features greater sequence contiguity and improved annotation.</title>
        <authorList>
            <person name="Wang L."/>
            <person name="Zhu T."/>
            <person name="Rodriguez J.C."/>
            <person name="Deal K.R."/>
            <person name="Dubcovsky J."/>
            <person name="McGuire P.E."/>
            <person name="Lux T."/>
            <person name="Spannagl M."/>
            <person name="Mayer K.F.X."/>
            <person name="Baldrich P."/>
            <person name="Meyers B.C."/>
            <person name="Huo N."/>
            <person name="Gu Y.Q."/>
            <person name="Zhou H."/>
            <person name="Devos K.M."/>
            <person name="Bennetzen J.L."/>
            <person name="Unver T."/>
            <person name="Budak H."/>
            <person name="Gulick P.J."/>
            <person name="Galiba G."/>
            <person name="Kalapos B."/>
            <person name="Nelson D.R."/>
            <person name="Li P."/>
            <person name="You F.M."/>
            <person name="Luo M.C."/>
            <person name="Dvorak J."/>
        </authorList>
    </citation>
    <scope>NUCLEOTIDE SEQUENCE [LARGE SCALE GENOMIC DNA]</scope>
    <source>
        <strain evidence="2">cv. AL8/78</strain>
    </source>
</reference>
<reference evidence="3" key="2">
    <citation type="journal article" date="2017" name="Nat. Plants">
        <title>The Aegilops tauschii genome reveals multiple impacts of transposons.</title>
        <authorList>
            <person name="Zhao G."/>
            <person name="Zou C."/>
            <person name="Li K."/>
            <person name="Wang K."/>
            <person name="Li T."/>
            <person name="Gao L."/>
            <person name="Zhang X."/>
            <person name="Wang H."/>
            <person name="Yang Z."/>
            <person name="Liu X."/>
            <person name="Jiang W."/>
            <person name="Mao L."/>
            <person name="Kong X."/>
            <person name="Jiao Y."/>
            <person name="Jia J."/>
        </authorList>
    </citation>
    <scope>NUCLEOTIDE SEQUENCE [LARGE SCALE GENOMIC DNA]</scope>
    <source>
        <strain evidence="3">cv. AL8/78</strain>
    </source>
</reference>
<reference evidence="2" key="3">
    <citation type="journal article" date="2017" name="Nature">
        <title>Genome sequence of the progenitor of the wheat D genome Aegilops tauschii.</title>
        <authorList>
            <person name="Luo M.C."/>
            <person name="Gu Y.Q."/>
            <person name="Puiu D."/>
            <person name="Wang H."/>
            <person name="Twardziok S.O."/>
            <person name="Deal K.R."/>
            <person name="Huo N."/>
            <person name="Zhu T."/>
            <person name="Wang L."/>
            <person name="Wang Y."/>
            <person name="McGuire P.E."/>
            <person name="Liu S."/>
            <person name="Long H."/>
            <person name="Ramasamy R.K."/>
            <person name="Rodriguez J.C."/>
            <person name="Van S.L."/>
            <person name="Yuan L."/>
            <person name="Wang Z."/>
            <person name="Xia Z."/>
            <person name="Xiao L."/>
            <person name="Anderson O.D."/>
            <person name="Ouyang S."/>
            <person name="Liang Y."/>
            <person name="Zimin A.V."/>
            <person name="Pertea G."/>
            <person name="Qi P."/>
            <person name="Bennetzen J.L."/>
            <person name="Dai X."/>
            <person name="Dawson M.W."/>
            <person name="Muller H.G."/>
            <person name="Kugler K."/>
            <person name="Rivarola-Duarte L."/>
            <person name="Spannagl M."/>
            <person name="Mayer K.F.X."/>
            <person name="Lu F.H."/>
            <person name="Bevan M.W."/>
            <person name="Leroy P."/>
            <person name="Li P."/>
            <person name="You F.M."/>
            <person name="Sun Q."/>
            <person name="Liu Z."/>
            <person name="Lyons E."/>
            <person name="Wicker T."/>
            <person name="Salzberg S.L."/>
            <person name="Devos K.M."/>
            <person name="Dvorak J."/>
        </authorList>
    </citation>
    <scope>NUCLEOTIDE SEQUENCE [LARGE SCALE GENOMIC DNA]</scope>
    <source>
        <strain evidence="2">cv. AL8/78</strain>
    </source>
</reference>
<dbReference type="Proteomes" id="UP000015105">
    <property type="component" value="Chromosome 4D"/>
</dbReference>
<protein>
    <submittedName>
        <fullName evidence="2">Uncharacterized protein</fullName>
    </submittedName>
</protein>
<evidence type="ECO:0000256" key="1">
    <source>
        <dbReference type="SAM" id="MobiDB-lite"/>
    </source>
</evidence>
<dbReference type="AlphaFoldDB" id="A0A453HYI6"/>
<feature type="region of interest" description="Disordered" evidence="1">
    <location>
        <begin position="1"/>
        <end position="55"/>
    </location>
</feature>
<dbReference type="EnsemblPlants" id="AET4Gv20359600.15">
    <property type="protein sequence ID" value="AET4Gv20359600.15"/>
    <property type="gene ID" value="AET4Gv20359600"/>
</dbReference>
<proteinExistence type="predicted"/>